<name>A0AA43QGA7_9LECA</name>
<proteinExistence type="predicted"/>
<gene>
    <name evidence="4" type="ORF">OHK93_004184</name>
</gene>
<protein>
    <recommendedName>
        <fullName evidence="3">DUF7137 domain-containing protein</fullName>
    </recommendedName>
</protein>
<keyword evidence="2" id="KW-1133">Transmembrane helix</keyword>
<feature type="domain" description="DUF7137" evidence="3">
    <location>
        <begin position="77"/>
        <end position="206"/>
    </location>
</feature>
<evidence type="ECO:0000256" key="2">
    <source>
        <dbReference type="SAM" id="Phobius"/>
    </source>
</evidence>
<accession>A0AA43QGA7</accession>
<evidence type="ECO:0000313" key="5">
    <source>
        <dbReference type="Proteomes" id="UP001161017"/>
    </source>
</evidence>
<sequence length="257" mass="26973">MAVATLTPRLRRSPTTTKAAAQPTKTASPAANSAKGTAKATTGAKAKGTKATGTKAADSAAATTGQKAQPTSVDPRLPQGGVNMITPSALATSTYYKIGVDSVSFAWNYTSLAVTPSKIDVLVSCSANQATYTIASNTSFEKTGSVVWDTKPEETGEAPLLTETYTLIIHDAEKAVTEVAGAGHLGSYDTFQFGMYLPQKYTPRAGELSLFLKHWKCPVCSAAMSDAERQAIKFMFGMCGITILSFTWFVGGFGAIL</sequence>
<dbReference type="AlphaFoldDB" id="A0AA43QGA7"/>
<keyword evidence="2" id="KW-0812">Transmembrane</keyword>
<feature type="compositionally biased region" description="Low complexity" evidence="1">
    <location>
        <begin position="1"/>
        <end position="68"/>
    </location>
</feature>
<evidence type="ECO:0000256" key="1">
    <source>
        <dbReference type="SAM" id="MobiDB-lite"/>
    </source>
</evidence>
<keyword evidence="2" id="KW-0472">Membrane</keyword>
<comment type="caution">
    <text evidence="4">The sequence shown here is derived from an EMBL/GenBank/DDBJ whole genome shotgun (WGS) entry which is preliminary data.</text>
</comment>
<feature type="transmembrane region" description="Helical" evidence="2">
    <location>
        <begin position="234"/>
        <end position="256"/>
    </location>
</feature>
<organism evidence="4 5">
    <name type="scientific">Ramalina farinacea</name>
    <dbReference type="NCBI Taxonomy" id="258253"/>
    <lineage>
        <taxon>Eukaryota</taxon>
        <taxon>Fungi</taxon>
        <taxon>Dikarya</taxon>
        <taxon>Ascomycota</taxon>
        <taxon>Pezizomycotina</taxon>
        <taxon>Lecanoromycetes</taxon>
        <taxon>OSLEUM clade</taxon>
        <taxon>Lecanoromycetidae</taxon>
        <taxon>Lecanorales</taxon>
        <taxon>Lecanorineae</taxon>
        <taxon>Ramalinaceae</taxon>
        <taxon>Ramalina</taxon>
    </lineage>
</organism>
<dbReference type="EMBL" id="JAPUFD010000002">
    <property type="protein sequence ID" value="MDI1485995.1"/>
    <property type="molecule type" value="Genomic_DNA"/>
</dbReference>
<dbReference type="InterPro" id="IPR055561">
    <property type="entry name" value="DUF7137"/>
</dbReference>
<dbReference type="PANTHER" id="PTHR42028">
    <property type="entry name" value="CHROMOSOME 1, WHOLE GENOME SHOTGUN SEQUENCE"/>
    <property type="match status" value="1"/>
</dbReference>
<keyword evidence="5" id="KW-1185">Reference proteome</keyword>
<evidence type="ECO:0000313" key="4">
    <source>
        <dbReference type="EMBL" id="MDI1485995.1"/>
    </source>
</evidence>
<evidence type="ECO:0000259" key="3">
    <source>
        <dbReference type="Pfam" id="PF23585"/>
    </source>
</evidence>
<dbReference type="Pfam" id="PF23585">
    <property type="entry name" value="DUF7137"/>
    <property type="match status" value="1"/>
</dbReference>
<dbReference type="Proteomes" id="UP001161017">
    <property type="component" value="Unassembled WGS sequence"/>
</dbReference>
<reference evidence="4" key="1">
    <citation type="journal article" date="2023" name="Genome Biol. Evol.">
        <title>First Whole Genome Sequence and Flow Cytometry Genome Size Data for the Lichen-Forming Fungus Ramalina farinacea (Ascomycota).</title>
        <authorList>
            <person name="Llewellyn T."/>
            <person name="Mian S."/>
            <person name="Hill R."/>
            <person name="Leitch I.J."/>
            <person name="Gaya E."/>
        </authorList>
    </citation>
    <scope>NUCLEOTIDE SEQUENCE</scope>
    <source>
        <strain evidence="4">LIQ254RAFAR</strain>
    </source>
</reference>
<dbReference type="PANTHER" id="PTHR42028:SF1">
    <property type="entry name" value="YALI0E30657P"/>
    <property type="match status" value="1"/>
</dbReference>
<feature type="region of interest" description="Disordered" evidence="1">
    <location>
        <begin position="1"/>
        <end position="80"/>
    </location>
</feature>